<name>A0ABX3GEN7_9BACL</name>
<keyword evidence="1" id="KW-1133">Transmembrane helix</keyword>
<sequence>MLNYYGYMKLTSLLNVFLIKKYREWYDLEQKTGLTILQTIRDLQLFYKENLSNYKLMGDRKIRLKAVIALIIMLIGFTIFVSSNLNNSASLFLISFILMSTASLLFINVLKSSRRYLFNTLTDYQTLIKNNLSSFEEDILLAYRTDEFEKELKNKHISPEYVQTIIDYLGTRSENIKTKKWFPVSVGAVVFFPLWSEFVGIQLGKDLSNAIGITFIGLIITFLVIGTNDILKFFLWSEALQYDHLTRILKIVLTSESFRTPSENAS</sequence>
<evidence type="ECO:0000256" key="1">
    <source>
        <dbReference type="SAM" id="Phobius"/>
    </source>
</evidence>
<protein>
    <recommendedName>
        <fullName evidence="4">SMODS and SLOG-associating 2TM effector domain-containing protein</fullName>
    </recommendedName>
</protein>
<dbReference type="Proteomes" id="UP000187158">
    <property type="component" value="Unassembled WGS sequence"/>
</dbReference>
<evidence type="ECO:0000313" key="3">
    <source>
        <dbReference type="Proteomes" id="UP000187158"/>
    </source>
</evidence>
<proteinExistence type="predicted"/>
<comment type="caution">
    <text evidence="2">The sequence shown here is derived from an EMBL/GenBank/DDBJ whole genome shotgun (WGS) entry which is preliminary data.</text>
</comment>
<organism evidence="2 3">
    <name type="scientific">Paenibacillus odorifer</name>
    <dbReference type="NCBI Taxonomy" id="189426"/>
    <lineage>
        <taxon>Bacteria</taxon>
        <taxon>Bacillati</taxon>
        <taxon>Bacillota</taxon>
        <taxon>Bacilli</taxon>
        <taxon>Bacillales</taxon>
        <taxon>Paenibacillaceae</taxon>
        <taxon>Paenibacillus</taxon>
    </lineage>
</organism>
<keyword evidence="1" id="KW-0812">Transmembrane</keyword>
<reference evidence="2 3" key="1">
    <citation type="submission" date="2016-11" db="EMBL/GenBank/DDBJ databases">
        <title>Paenibacillus species isolates.</title>
        <authorList>
            <person name="Beno S.M."/>
        </authorList>
    </citation>
    <scope>NUCLEOTIDE SEQUENCE [LARGE SCALE GENOMIC DNA]</scope>
    <source>
        <strain evidence="2 3">FSL H7-0433</strain>
    </source>
</reference>
<feature type="transmembrane region" description="Helical" evidence="1">
    <location>
        <begin position="181"/>
        <end position="201"/>
    </location>
</feature>
<accession>A0ABX3GEN7</accession>
<evidence type="ECO:0000313" key="2">
    <source>
        <dbReference type="EMBL" id="OMD05519.1"/>
    </source>
</evidence>
<evidence type="ECO:0008006" key="4">
    <source>
        <dbReference type="Google" id="ProtNLM"/>
    </source>
</evidence>
<feature type="transmembrane region" description="Helical" evidence="1">
    <location>
        <begin position="64"/>
        <end position="83"/>
    </location>
</feature>
<dbReference type="EMBL" id="MPVP01000461">
    <property type="protein sequence ID" value="OMD05519.1"/>
    <property type="molecule type" value="Genomic_DNA"/>
</dbReference>
<keyword evidence="1" id="KW-0472">Membrane</keyword>
<feature type="transmembrane region" description="Helical" evidence="1">
    <location>
        <begin position="89"/>
        <end position="110"/>
    </location>
</feature>
<keyword evidence="3" id="KW-1185">Reference proteome</keyword>
<feature type="transmembrane region" description="Helical" evidence="1">
    <location>
        <begin position="207"/>
        <end position="225"/>
    </location>
</feature>
<gene>
    <name evidence="2" type="ORF">BSO21_31400</name>
</gene>